<evidence type="ECO:0008006" key="3">
    <source>
        <dbReference type="Google" id="ProtNLM"/>
    </source>
</evidence>
<keyword evidence="2" id="KW-1185">Reference proteome</keyword>
<dbReference type="OrthoDB" id="9793351at2"/>
<dbReference type="RefSeq" id="WP_015440888.1">
    <property type="nucleotide sequence ID" value="NC_020520.1"/>
</dbReference>
<evidence type="ECO:0000313" key="1">
    <source>
        <dbReference type="EMBL" id="BAN01641.1"/>
    </source>
</evidence>
<reference evidence="1 2" key="1">
    <citation type="journal article" date="2013" name="Int. J. Syst. Evol. Microbiol.">
        <title>Ilumatobacter nonamiense sp. nov. and Ilumatobacter coccineum sp. nov., isolated from seashore sand.</title>
        <authorList>
            <person name="Matsumoto A."/>
            <person name="Kasai H."/>
            <person name="Matsuo Y."/>
            <person name="Shizuri Y."/>
            <person name="Ichikawa N."/>
            <person name="Fujita N."/>
            <person name="Omura S."/>
            <person name="Takahashi Y."/>
        </authorList>
    </citation>
    <scope>NUCLEOTIDE SEQUENCE [LARGE SCALE GENOMIC DNA]</scope>
    <source>
        <strain evidence="2">NBRC 103263 / KCTC 29153 / YM16-304</strain>
    </source>
</reference>
<dbReference type="KEGG" id="aym:YM304_13270"/>
<evidence type="ECO:0000313" key="2">
    <source>
        <dbReference type="Proteomes" id="UP000011863"/>
    </source>
</evidence>
<protein>
    <recommendedName>
        <fullName evidence="3">Spermidine synthase</fullName>
    </recommendedName>
</protein>
<name>A0A6C7E4X7_ILUCY</name>
<dbReference type="Gene3D" id="3.40.50.150">
    <property type="entry name" value="Vaccinia Virus protein VP39"/>
    <property type="match status" value="1"/>
</dbReference>
<dbReference type="SUPFAM" id="SSF53335">
    <property type="entry name" value="S-adenosyl-L-methionine-dependent methyltransferases"/>
    <property type="match status" value="1"/>
</dbReference>
<dbReference type="InterPro" id="IPR029063">
    <property type="entry name" value="SAM-dependent_MTases_sf"/>
</dbReference>
<organism evidence="1 2">
    <name type="scientific">Ilumatobacter coccineus (strain NBRC 103263 / KCTC 29153 / YM16-304)</name>
    <dbReference type="NCBI Taxonomy" id="1313172"/>
    <lineage>
        <taxon>Bacteria</taxon>
        <taxon>Bacillati</taxon>
        <taxon>Actinomycetota</taxon>
        <taxon>Acidimicrobiia</taxon>
        <taxon>Acidimicrobiales</taxon>
        <taxon>Ilumatobacteraceae</taxon>
        <taxon>Ilumatobacter</taxon>
    </lineage>
</organism>
<gene>
    <name evidence="1" type="ORF">YM304_13270</name>
</gene>
<sequence length="237" mass="25674">MSRLFEELDRQATAIGEISLRRRLEPTLQIDVFEVKIGEDGLMSSLITDGEEAVSTLGLAATSNDDLDVLVGGLGLGYTAHTALLDTRVRSLRVVDALAPVIDWHNRHLAPLSESLDTDDRCEFVLGDFFDLAARGFPLDDGAPATFDAVLLDIDHSPRHLLDPKNAAFYEPAGTELLVQSIRPGGVYSLWSNDPPDDEYLAVLTSAFDTAVAEVVTFPNVLTGIDTSSTIYVATRA</sequence>
<dbReference type="EMBL" id="AP012057">
    <property type="protein sequence ID" value="BAN01641.1"/>
    <property type="molecule type" value="Genomic_DNA"/>
</dbReference>
<dbReference type="Proteomes" id="UP000011863">
    <property type="component" value="Chromosome"/>
</dbReference>
<dbReference type="AlphaFoldDB" id="A0A6C7E4X7"/>
<proteinExistence type="predicted"/>
<accession>A0A6C7E4X7</accession>